<protein>
    <submittedName>
        <fullName evidence="6">LysR family transcriptional regulator</fullName>
    </submittedName>
</protein>
<dbReference type="PANTHER" id="PTHR30419:SF8">
    <property type="entry name" value="NITROGEN ASSIMILATION TRANSCRIPTIONAL ACTIVATOR-RELATED"/>
    <property type="match status" value="1"/>
</dbReference>
<dbReference type="Gene3D" id="3.40.190.290">
    <property type="match status" value="1"/>
</dbReference>
<keyword evidence="4" id="KW-0804">Transcription</keyword>
<dbReference type="Pfam" id="PF00126">
    <property type="entry name" value="HTH_1"/>
    <property type="match status" value="1"/>
</dbReference>
<dbReference type="PROSITE" id="PS50931">
    <property type="entry name" value="HTH_LYSR"/>
    <property type="match status" value="1"/>
</dbReference>
<dbReference type="GO" id="GO:0003700">
    <property type="term" value="F:DNA-binding transcription factor activity"/>
    <property type="evidence" value="ECO:0007669"/>
    <property type="project" value="InterPro"/>
</dbReference>
<organism evidence="6 7">
    <name type="scientific">Gracilibacillus thailandensis</name>
    <dbReference type="NCBI Taxonomy" id="563735"/>
    <lineage>
        <taxon>Bacteria</taxon>
        <taxon>Bacillati</taxon>
        <taxon>Bacillota</taxon>
        <taxon>Bacilli</taxon>
        <taxon>Bacillales</taxon>
        <taxon>Bacillaceae</taxon>
        <taxon>Gracilibacillus</taxon>
    </lineage>
</organism>
<dbReference type="InterPro" id="IPR000847">
    <property type="entry name" value="LysR_HTH_N"/>
</dbReference>
<dbReference type="FunFam" id="1.10.10.10:FF:000001">
    <property type="entry name" value="LysR family transcriptional regulator"/>
    <property type="match status" value="1"/>
</dbReference>
<dbReference type="Pfam" id="PF03466">
    <property type="entry name" value="LysR_substrate"/>
    <property type="match status" value="1"/>
</dbReference>
<dbReference type="AlphaFoldDB" id="A0A6N7QWJ7"/>
<reference evidence="6 7" key="1">
    <citation type="submission" date="2019-10" db="EMBL/GenBank/DDBJ databases">
        <title>Gracilibacillus salitolerans sp. nov., a moderate halophile isolated from a saline soil in northwest China.</title>
        <authorList>
            <person name="Gan L."/>
        </authorList>
    </citation>
    <scope>NUCLEOTIDE SEQUENCE [LARGE SCALE GENOMIC DNA]</scope>
    <source>
        <strain evidence="6 7">TP2-8</strain>
    </source>
</reference>
<proteinExistence type="inferred from homology"/>
<dbReference type="InterPro" id="IPR036388">
    <property type="entry name" value="WH-like_DNA-bd_sf"/>
</dbReference>
<dbReference type="InterPro" id="IPR036390">
    <property type="entry name" value="WH_DNA-bd_sf"/>
</dbReference>
<dbReference type="CDD" id="cd08438">
    <property type="entry name" value="PBP2_CidR"/>
    <property type="match status" value="1"/>
</dbReference>
<dbReference type="PRINTS" id="PR00039">
    <property type="entry name" value="HTHLYSR"/>
</dbReference>
<accession>A0A6N7QWJ7</accession>
<dbReference type="RefSeq" id="WP_010529476.1">
    <property type="nucleotide sequence ID" value="NZ_JBHUMW010000077.1"/>
</dbReference>
<sequence>MDIQHMVYFVEVVKQGSMTKASEKLFIAQPTISKTIKNLEDELQLILFDRSKKSLKLTDAGKIFFEQCNEIVNLYKDLPVVMDNLLGVKTGHLKIGLSPIMNVKKLIKILADFHNCYPNITYELIENGGKTIEQSIQIDELDVGITALPVDDRLFQSFPFYEEELKLVVNKNHPLADKEKVSLIQLENEGFILFNENFYLNDIITDSCKRAGFIPHIVSKISQWNSIEQMIIAQIGIGILPKSIIEMLSDDVRSVSIESPSIVWQLGVIWKNNKYMNFVTKEWLHFMQKQLDSK</sequence>
<dbReference type="Gene3D" id="1.10.10.10">
    <property type="entry name" value="Winged helix-like DNA-binding domain superfamily/Winged helix DNA-binding domain"/>
    <property type="match status" value="1"/>
</dbReference>
<feature type="domain" description="HTH lysR-type" evidence="5">
    <location>
        <begin position="1"/>
        <end position="58"/>
    </location>
</feature>
<dbReference type="NCBIfam" id="NF047520">
    <property type="entry name" value="trans_act_CidR"/>
    <property type="match status" value="1"/>
</dbReference>
<evidence type="ECO:0000256" key="3">
    <source>
        <dbReference type="ARBA" id="ARBA00023125"/>
    </source>
</evidence>
<dbReference type="InterPro" id="IPR050950">
    <property type="entry name" value="HTH-type_LysR_regulators"/>
</dbReference>
<comment type="caution">
    <text evidence="6">The sequence shown here is derived from an EMBL/GenBank/DDBJ whole genome shotgun (WGS) entry which is preliminary data.</text>
</comment>
<evidence type="ECO:0000313" key="7">
    <source>
        <dbReference type="Proteomes" id="UP000435187"/>
    </source>
</evidence>
<evidence type="ECO:0000313" key="6">
    <source>
        <dbReference type="EMBL" id="MRI66487.1"/>
    </source>
</evidence>
<comment type="similarity">
    <text evidence="1">Belongs to the LysR transcriptional regulatory family.</text>
</comment>
<dbReference type="SUPFAM" id="SSF53850">
    <property type="entry name" value="Periplasmic binding protein-like II"/>
    <property type="match status" value="1"/>
</dbReference>
<evidence type="ECO:0000256" key="2">
    <source>
        <dbReference type="ARBA" id="ARBA00023015"/>
    </source>
</evidence>
<evidence type="ECO:0000256" key="4">
    <source>
        <dbReference type="ARBA" id="ARBA00023163"/>
    </source>
</evidence>
<dbReference type="GO" id="GO:0003677">
    <property type="term" value="F:DNA binding"/>
    <property type="evidence" value="ECO:0007669"/>
    <property type="project" value="UniProtKB-KW"/>
</dbReference>
<dbReference type="InterPro" id="IPR005119">
    <property type="entry name" value="LysR_subst-bd"/>
</dbReference>
<dbReference type="GO" id="GO:0005829">
    <property type="term" value="C:cytosol"/>
    <property type="evidence" value="ECO:0007669"/>
    <property type="project" value="TreeGrafter"/>
</dbReference>
<keyword evidence="3" id="KW-0238">DNA-binding</keyword>
<dbReference type="PANTHER" id="PTHR30419">
    <property type="entry name" value="HTH-TYPE TRANSCRIPTIONAL REGULATOR YBHD"/>
    <property type="match status" value="1"/>
</dbReference>
<dbReference type="Proteomes" id="UP000435187">
    <property type="component" value="Unassembled WGS sequence"/>
</dbReference>
<evidence type="ECO:0000259" key="5">
    <source>
        <dbReference type="PROSITE" id="PS50931"/>
    </source>
</evidence>
<keyword evidence="2" id="KW-0805">Transcription regulation</keyword>
<keyword evidence="7" id="KW-1185">Reference proteome</keyword>
<dbReference type="EMBL" id="WJEE01000016">
    <property type="protein sequence ID" value="MRI66487.1"/>
    <property type="molecule type" value="Genomic_DNA"/>
</dbReference>
<gene>
    <name evidence="6" type="ORF">GH885_09000</name>
</gene>
<evidence type="ECO:0000256" key="1">
    <source>
        <dbReference type="ARBA" id="ARBA00009437"/>
    </source>
</evidence>
<name>A0A6N7QWJ7_9BACI</name>
<dbReference type="SUPFAM" id="SSF46785">
    <property type="entry name" value="Winged helix' DNA-binding domain"/>
    <property type="match status" value="1"/>
</dbReference>